<dbReference type="EMBL" id="JACICZ010000003">
    <property type="protein sequence ID" value="MBB3868158.1"/>
    <property type="molecule type" value="Genomic_DNA"/>
</dbReference>
<dbReference type="InterPro" id="IPR011701">
    <property type="entry name" value="MFS"/>
</dbReference>
<dbReference type="InterPro" id="IPR005829">
    <property type="entry name" value="Sugar_transporter_CS"/>
</dbReference>
<keyword evidence="9" id="KW-1185">Reference proteome</keyword>
<dbReference type="InterPro" id="IPR020846">
    <property type="entry name" value="MFS_dom"/>
</dbReference>
<evidence type="ECO:0000313" key="8">
    <source>
        <dbReference type="EMBL" id="MBB3868158.1"/>
    </source>
</evidence>
<reference evidence="8 9" key="1">
    <citation type="submission" date="2020-08" db="EMBL/GenBank/DDBJ databases">
        <title>Genomic Encyclopedia of Type Strains, Phase IV (KMG-IV): sequencing the most valuable type-strain genomes for metagenomic binning, comparative biology and taxonomic classification.</title>
        <authorList>
            <person name="Goeker M."/>
        </authorList>
    </citation>
    <scope>NUCLEOTIDE SEQUENCE [LARGE SCALE GENOMIC DNA]</scope>
    <source>
        <strain evidence="8 9">DSM 14590</strain>
    </source>
</reference>
<gene>
    <name evidence="8" type="ORF">HNR78_001039</name>
</gene>
<dbReference type="PROSITE" id="PS50850">
    <property type="entry name" value="MFS"/>
    <property type="match status" value="1"/>
</dbReference>
<dbReference type="PROSITE" id="PS00216">
    <property type="entry name" value="SUGAR_TRANSPORT_1"/>
    <property type="match status" value="1"/>
</dbReference>
<comment type="subcellular location">
    <subcellularLocation>
        <location evidence="1">Cell membrane</location>
        <topology evidence="1">Multi-pass membrane protein</topology>
    </subcellularLocation>
</comment>
<dbReference type="Gene3D" id="1.20.1250.20">
    <property type="entry name" value="MFS general substrate transporter like domains"/>
    <property type="match status" value="1"/>
</dbReference>
<evidence type="ECO:0000256" key="4">
    <source>
        <dbReference type="ARBA" id="ARBA00022989"/>
    </source>
</evidence>
<dbReference type="InterPro" id="IPR036259">
    <property type="entry name" value="MFS_trans_sf"/>
</dbReference>
<evidence type="ECO:0000256" key="5">
    <source>
        <dbReference type="ARBA" id="ARBA00023136"/>
    </source>
</evidence>
<evidence type="ECO:0000259" key="7">
    <source>
        <dbReference type="PROSITE" id="PS50850"/>
    </source>
</evidence>
<dbReference type="GO" id="GO:0005886">
    <property type="term" value="C:plasma membrane"/>
    <property type="evidence" value="ECO:0007669"/>
    <property type="project" value="UniProtKB-SubCell"/>
</dbReference>
<name>A0AA89NID8_9BACL</name>
<organism evidence="8 9">
    <name type="scientific">Parageobacillus toebii NBRC 107807</name>
    <dbReference type="NCBI Taxonomy" id="1223503"/>
    <lineage>
        <taxon>Bacteria</taxon>
        <taxon>Bacillati</taxon>
        <taxon>Bacillota</taxon>
        <taxon>Bacilli</taxon>
        <taxon>Bacillales</taxon>
        <taxon>Anoxybacillaceae</taxon>
        <taxon>Parageobacillus</taxon>
    </lineage>
</organism>
<dbReference type="Proteomes" id="UP000613002">
    <property type="component" value="Unassembled WGS sequence"/>
</dbReference>
<evidence type="ECO:0000313" key="9">
    <source>
        <dbReference type="Proteomes" id="UP000613002"/>
    </source>
</evidence>
<dbReference type="AlphaFoldDB" id="A0AA89NID8"/>
<dbReference type="Pfam" id="PF07690">
    <property type="entry name" value="MFS_1"/>
    <property type="match status" value="1"/>
</dbReference>
<keyword evidence="5 6" id="KW-0472">Membrane</keyword>
<comment type="caution">
    <text evidence="8">The sequence shown here is derived from an EMBL/GenBank/DDBJ whole genome shotgun (WGS) entry which is preliminary data.</text>
</comment>
<feature type="domain" description="Major facilitator superfamily (MFS) profile" evidence="7">
    <location>
        <begin position="1"/>
        <end position="92"/>
    </location>
</feature>
<protein>
    <submittedName>
        <fullName evidence="8">MFS family permease</fullName>
    </submittedName>
</protein>
<keyword evidence="2" id="KW-0813">Transport</keyword>
<evidence type="ECO:0000256" key="1">
    <source>
        <dbReference type="ARBA" id="ARBA00004651"/>
    </source>
</evidence>
<keyword evidence="4 6" id="KW-1133">Transmembrane helix</keyword>
<evidence type="ECO:0000256" key="6">
    <source>
        <dbReference type="SAM" id="Phobius"/>
    </source>
</evidence>
<dbReference type="GO" id="GO:0022857">
    <property type="term" value="F:transmembrane transporter activity"/>
    <property type="evidence" value="ECO:0007669"/>
    <property type="project" value="InterPro"/>
</dbReference>
<dbReference type="SUPFAM" id="SSF103473">
    <property type="entry name" value="MFS general substrate transporter"/>
    <property type="match status" value="1"/>
</dbReference>
<keyword evidence="3 6" id="KW-0812">Transmembrane</keyword>
<accession>A0AA89NID8</accession>
<sequence>MDRANAETGKDIGGKRGMIASLASISLVMSLGNSMLIPVLPIIEKQLKRVYSLRCIRLWQLFFIPIAGYMSDRMGRKKVIIPSLLLAAIGGA</sequence>
<evidence type="ECO:0000256" key="2">
    <source>
        <dbReference type="ARBA" id="ARBA00022448"/>
    </source>
</evidence>
<proteinExistence type="predicted"/>
<dbReference type="RefSeq" id="WP_062753686.1">
    <property type="nucleotide sequence ID" value="NZ_BDAQ01000003.1"/>
</dbReference>
<feature type="transmembrane region" description="Helical" evidence="6">
    <location>
        <begin position="20"/>
        <end position="43"/>
    </location>
</feature>
<evidence type="ECO:0000256" key="3">
    <source>
        <dbReference type="ARBA" id="ARBA00022692"/>
    </source>
</evidence>